<keyword evidence="3" id="KW-1185">Reference proteome</keyword>
<accession>A0ABU6CPN2</accession>
<gene>
    <name evidence="2" type="ORF">OKJ48_39655</name>
</gene>
<name>A0ABU6CPN2_9ACTN</name>
<protein>
    <submittedName>
        <fullName evidence="2">Pyridoxamine 5'-phosphate oxidase family protein</fullName>
    </submittedName>
</protein>
<dbReference type="InterPro" id="IPR011576">
    <property type="entry name" value="Pyridox_Oxase_N"/>
</dbReference>
<evidence type="ECO:0000259" key="1">
    <source>
        <dbReference type="Pfam" id="PF01243"/>
    </source>
</evidence>
<feature type="domain" description="Pyridoxamine 5'-phosphate oxidase N-terminal" evidence="1">
    <location>
        <begin position="27"/>
        <end position="105"/>
    </location>
</feature>
<comment type="caution">
    <text evidence="2">The sequence shown here is derived from an EMBL/GenBank/DDBJ whole genome shotgun (WGS) entry which is preliminary data.</text>
</comment>
<evidence type="ECO:0000313" key="3">
    <source>
        <dbReference type="Proteomes" id="UP001352223"/>
    </source>
</evidence>
<sequence length="155" mass="17251">MTQVAPARSAKQRKQDTLARLETDIDAWVATAGPEGGRPHLMPLSFLWQDGSVYVSTRATNPLARNLVATGKVQLTLGNTRDVVRIEGESEALGEDEISPALADEFAVRTDFDPRAIDGRYLYFRIRPLLIQAWREVNELAGRDLMRDGAWLATD</sequence>
<dbReference type="RefSeq" id="WP_324775440.1">
    <property type="nucleotide sequence ID" value="NZ_BAAATS010000007.1"/>
</dbReference>
<dbReference type="EMBL" id="JAOZYB010000355">
    <property type="protein sequence ID" value="MEB3966300.1"/>
    <property type="molecule type" value="Genomic_DNA"/>
</dbReference>
<dbReference type="InterPro" id="IPR012349">
    <property type="entry name" value="Split_barrel_FMN-bd"/>
</dbReference>
<dbReference type="SUPFAM" id="SSF50475">
    <property type="entry name" value="FMN-binding split barrel"/>
    <property type="match status" value="1"/>
</dbReference>
<evidence type="ECO:0000313" key="2">
    <source>
        <dbReference type="EMBL" id="MEB3966300.1"/>
    </source>
</evidence>
<reference evidence="2 3" key="1">
    <citation type="submission" date="2022-10" db="EMBL/GenBank/DDBJ databases">
        <authorList>
            <person name="Xie J."/>
            <person name="Shen N."/>
        </authorList>
    </citation>
    <scope>NUCLEOTIDE SEQUENCE [LARGE SCALE GENOMIC DNA]</scope>
    <source>
        <strain evidence="2 3">DSM 41681</strain>
    </source>
</reference>
<dbReference type="Gene3D" id="2.30.110.10">
    <property type="entry name" value="Electron Transport, Fmn-binding Protein, Chain A"/>
    <property type="match status" value="1"/>
</dbReference>
<proteinExistence type="predicted"/>
<dbReference type="Pfam" id="PF01243">
    <property type="entry name" value="PNPOx_N"/>
    <property type="match status" value="1"/>
</dbReference>
<dbReference type="Proteomes" id="UP001352223">
    <property type="component" value="Unassembled WGS sequence"/>
</dbReference>
<organism evidence="2 3">
    <name type="scientific">Streptomyces kunmingensis</name>
    <dbReference type="NCBI Taxonomy" id="68225"/>
    <lineage>
        <taxon>Bacteria</taxon>
        <taxon>Bacillati</taxon>
        <taxon>Actinomycetota</taxon>
        <taxon>Actinomycetes</taxon>
        <taxon>Kitasatosporales</taxon>
        <taxon>Streptomycetaceae</taxon>
        <taxon>Streptomyces</taxon>
    </lineage>
</organism>